<gene>
    <name evidence="1" type="ORF">GCM10010844_43010</name>
</gene>
<comment type="caution">
    <text evidence="1">The sequence shown here is derived from an EMBL/GenBank/DDBJ whole genome shotgun (WGS) entry which is preliminary data.</text>
</comment>
<accession>A0ABQ2FRE5</accession>
<name>A0ABQ2FRE5_9DEIO</name>
<dbReference type="Proteomes" id="UP000604341">
    <property type="component" value="Unassembled WGS sequence"/>
</dbReference>
<evidence type="ECO:0000313" key="1">
    <source>
        <dbReference type="EMBL" id="GGL19464.1"/>
    </source>
</evidence>
<dbReference type="EMBL" id="BMPE01000032">
    <property type="protein sequence ID" value="GGL19464.1"/>
    <property type="molecule type" value="Genomic_DNA"/>
</dbReference>
<keyword evidence="2" id="KW-1185">Reference proteome</keyword>
<organism evidence="1 2">
    <name type="scientific">Deinococcus radiotolerans</name>
    <dbReference type="NCBI Taxonomy" id="1309407"/>
    <lineage>
        <taxon>Bacteria</taxon>
        <taxon>Thermotogati</taxon>
        <taxon>Deinococcota</taxon>
        <taxon>Deinococci</taxon>
        <taxon>Deinococcales</taxon>
        <taxon>Deinococcaceae</taxon>
        <taxon>Deinococcus</taxon>
    </lineage>
</organism>
<evidence type="ECO:0000313" key="2">
    <source>
        <dbReference type="Proteomes" id="UP000604341"/>
    </source>
</evidence>
<protein>
    <recommendedName>
        <fullName evidence="3">Lipoprotein</fullName>
    </recommendedName>
</protein>
<reference evidence="2" key="1">
    <citation type="journal article" date="2019" name="Int. J. Syst. Evol. Microbiol.">
        <title>The Global Catalogue of Microorganisms (GCM) 10K type strain sequencing project: providing services to taxonomists for standard genome sequencing and annotation.</title>
        <authorList>
            <consortium name="The Broad Institute Genomics Platform"/>
            <consortium name="The Broad Institute Genome Sequencing Center for Infectious Disease"/>
            <person name="Wu L."/>
            <person name="Ma J."/>
        </authorList>
    </citation>
    <scope>NUCLEOTIDE SEQUENCE [LARGE SCALE GENOMIC DNA]</scope>
    <source>
        <strain evidence="2">JCM 19173</strain>
    </source>
</reference>
<evidence type="ECO:0008006" key="3">
    <source>
        <dbReference type="Google" id="ProtNLM"/>
    </source>
</evidence>
<sequence length="282" mass="30680">MTPCADAPRSHRRIPYAVIMRLLLVGLFIAPLLSGCGNPGTQTPLVNLSPDEVRPHYVNGPRLPFPDFTAFTLGETYALNGLVASWRATRPVPLYMFSATGQDVPVGEVQPGGQITGTAPLGGDQTVPLLQELGTGSSTVPTAVCPVHELDALATVTLQVSRQMPHYKLKDVTVSVTPQTSPVTTVAPIVPDLTAYGVVGWPDVRWVYAAQDVTVRGEQRCVSGYRQGSTRTFAQENVRVNFSLTRGWNALLRRSTSSYAGETSIHDVEWTTLPREAVERWR</sequence>
<proteinExistence type="predicted"/>